<feature type="coiled-coil region" evidence="1">
    <location>
        <begin position="362"/>
        <end position="389"/>
    </location>
</feature>
<sequence length="401" mass="44075">MTDSSSGAIRLVPLPDAAGLSPSQRTFNALTRQVAARRERLRAWEAVWPAFQQRYVDEWVPLARAATGHEAELVRRLDVAFDMKGLTKAERALVSELVVAFARPLLGGDAADGLREIHARHHRSAHGGEAAGEAKPRARDRKRAGSAGGGADDEARRRAEAPDEAPDEESDEAMMRRIQAELDAQEARAAADAEARDAGRSERRRTSKRKAADAAAADDSAAQDTRENSDEAERAAAEAVPELPPVQISRSLRELYRRLASALHPDREPDPDERARKTDLMQRLNRAYDKQDLLQLLELERDLNRAGTDRLAGAGDELLQHYNGILKAQLGALDRELHRVEADFRHGYGIGASAVLAPDTALRTLGGDIAALRRAVAELERDLLAFRDIGSLKEWLRGFEA</sequence>
<accession>A0A0B6RTR3</accession>
<feature type="region of interest" description="Disordered" evidence="2">
    <location>
        <begin position="121"/>
        <end position="241"/>
    </location>
</feature>
<feature type="compositionally biased region" description="Basic and acidic residues" evidence="2">
    <location>
        <begin position="173"/>
        <end position="201"/>
    </location>
</feature>
<feature type="compositionally biased region" description="Acidic residues" evidence="2">
    <location>
        <begin position="162"/>
        <end position="172"/>
    </location>
</feature>
<dbReference type="RefSeq" id="WP_042625211.1">
    <property type="nucleotide sequence ID" value="NZ_CP002580.1"/>
</dbReference>
<dbReference type="InterPro" id="IPR036869">
    <property type="entry name" value="J_dom_sf"/>
</dbReference>
<dbReference type="KEGG" id="bgp:BGL_1c22740"/>
<proteinExistence type="predicted"/>
<feature type="compositionally biased region" description="Basic and acidic residues" evidence="2">
    <location>
        <begin position="224"/>
        <end position="236"/>
    </location>
</feature>
<dbReference type="Gene3D" id="1.10.287.110">
    <property type="entry name" value="DnaJ domain"/>
    <property type="match status" value="1"/>
</dbReference>
<reference evidence="3 4" key="2">
    <citation type="journal article" date="2016" name="Appl. Microbiol. Biotechnol.">
        <title>Mutations improving production and secretion of extracellular lipase by Burkholderia glumae PG1.</title>
        <authorList>
            <person name="Knapp A."/>
            <person name="Voget S."/>
            <person name="Gao R."/>
            <person name="Zaburannyi N."/>
            <person name="Krysciak D."/>
            <person name="Breuer M."/>
            <person name="Hauer B."/>
            <person name="Streit W.R."/>
            <person name="Muller R."/>
            <person name="Daniel R."/>
            <person name="Jaeger K.E."/>
        </authorList>
    </citation>
    <scope>NUCLEOTIDE SEQUENCE [LARGE SCALE GENOMIC DNA]</scope>
    <source>
        <strain evidence="3 4">PG1</strain>
    </source>
</reference>
<dbReference type="CDD" id="cd06257">
    <property type="entry name" value="DnaJ"/>
    <property type="match status" value="1"/>
</dbReference>
<name>A0A0B6RTR3_BURPL</name>
<keyword evidence="4" id="KW-1185">Reference proteome</keyword>
<dbReference type="Proteomes" id="UP000031838">
    <property type="component" value="Chromosome 1"/>
</dbReference>
<organism evidence="3 4">
    <name type="scientific">Burkholderia plantarii</name>
    <dbReference type="NCBI Taxonomy" id="41899"/>
    <lineage>
        <taxon>Bacteria</taxon>
        <taxon>Pseudomonadati</taxon>
        <taxon>Pseudomonadota</taxon>
        <taxon>Betaproteobacteria</taxon>
        <taxon>Burkholderiales</taxon>
        <taxon>Burkholderiaceae</taxon>
        <taxon>Burkholderia</taxon>
    </lineage>
</organism>
<evidence type="ECO:0000313" key="4">
    <source>
        <dbReference type="Proteomes" id="UP000031838"/>
    </source>
</evidence>
<dbReference type="AlphaFoldDB" id="A0A0B6RTR3"/>
<evidence type="ECO:0000313" key="3">
    <source>
        <dbReference type="EMBL" id="AJK46778.1"/>
    </source>
</evidence>
<dbReference type="InterPro" id="IPR001623">
    <property type="entry name" value="DnaJ_domain"/>
</dbReference>
<gene>
    <name evidence="3" type="ORF">BGL_1c22740</name>
</gene>
<dbReference type="HOGENOM" id="CLU_045814_0_0_4"/>
<keyword evidence="1" id="KW-0175">Coiled coil</keyword>
<dbReference type="SUPFAM" id="SSF46565">
    <property type="entry name" value="Chaperone J-domain"/>
    <property type="match status" value="1"/>
</dbReference>
<keyword evidence="3" id="KW-0346">Stress response</keyword>
<reference evidence="4" key="1">
    <citation type="submission" date="2011-03" db="EMBL/GenBank/DDBJ databases">
        <authorList>
            <person name="Voget S."/>
            <person name="Streit W.R."/>
            <person name="Jaeger K.E."/>
            <person name="Daniel R."/>
        </authorList>
    </citation>
    <scope>NUCLEOTIDE SEQUENCE [LARGE SCALE GENOMIC DNA]</scope>
    <source>
        <strain evidence="4">PG1</strain>
    </source>
</reference>
<dbReference type="EMBL" id="CP002580">
    <property type="protein sequence ID" value="AJK46778.1"/>
    <property type="molecule type" value="Genomic_DNA"/>
</dbReference>
<feature type="compositionally biased region" description="Low complexity" evidence="2">
    <location>
        <begin position="213"/>
        <end position="223"/>
    </location>
</feature>
<evidence type="ECO:0000256" key="2">
    <source>
        <dbReference type="SAM" id="MobiDB-lite"/>
    </source>
</evidence>
<evidence type="ECO:0000256" key="1">
    <source>
        <dbReference type="SAM" id="Coils"/>
    </source>
</evidence>
<protein>
    <submittedName>
        <fullName evidence="3">Heat shock protein DnaJ-like protein</fullName>
    </submittedName>
</protein>